<sequence>MRRARDLSSGWALVENKLNRMLVLVAEHRDATSYGSLRGELNMNGLKLEAGICAKVAPLYNCMLSSNGVTDALPSETNLNAPYDQQASKFDDCTVTTANPNNMGIVKVVTLLYKISLLKGEPGFIAPPPLAPGSAISRSISDAQRMLRAGRGEGAGGVYCSVQWARRCRTDDTCRWFRG</sequence>
<keyword evidence="2" id="KW-1185">Reference proteome</keyword>
<organism evidence="1 2">
    <name type="scientific">Chrysodeixis includens</name>
    <name type="common">Soybean looper</name>
    <name type="synonym">Pseudoplusia includens</name>
    <dbReference type="NCBI Taxonomy" id="689277"/>
    <lineage>
        <taxon>Eukaryota</taxon>
        <taxon>Metazoa</taxon>
        <taxon>Ecdysozoa</taxon>
        <taxon>Arthropoda</taxon>
        <taxon>Hexapoda</taxon>
        <taxon>Insecta</taxon>
        <taxon>Pterygota</taxon>
        <taxon>Neoptera</taxon>
        <taxon>Endopterygota</taxon>
        <taxon>Lepidoptera</taxon>
        <taxon>Glossata</taxon>
        <taxon>Ditrysia</taxon>
        <taxon>Noctuoidea</taxon>
        <taxon>Noctuidae</taxon>
        <taxon>Plusiinae</taxon>
        <taxon>Chrysodeixis</taxon>
    </lineage>
</organism>
<accession>A0A9N8KNY6</accession>
<evidence type="ECO:0000313" key="2">
    <source>
        <dbReference type="Proteomes" id="UP001154114"/>
    </source>
</evidence>
<proteinExistence type="predicted"/>
<dbReference type="Proteomes" id="UP001154114">
    <property type="component" value="Chromosome 1"/>
</dbReference>
<gene>
    <name evidence="1" type="ORF">CINC_LOCUS144</name>
</gene>
<name>A0A9N8KNY6_CHRIL</name>
<dbReference type="AlphaFoldDB" id="A0A9N8KNY6"/>
<reference evidence="1" key="1">
    <citation type="submission" date="2021-12" db="EMBL/GenBank/DDBJ databases">
        <authorList>
            <person name="King R."/>
        </authorList>
    </citation>
    <scope>NUCLEOTIDE SEQUENCE</scope>
</reference>
<dbReference type="EMBL" id="LR824004">
    <property type="protein sequence ID" value="CAD0193847.1"/>
    <property type="molecule type" value="Genomic_DNA"/>
</dbReference>
<protein>
    <submittedName>
        <fullName evidence="1">Uncharacterized protein</fullName>
    </submittedName>
</protein>
<evidence type="ECO:0000313" key="1">
    <source>
        <dbReference type="EMBL" id="CAD0193847.1"/>
    </source>
</evidence>